<organism evidence="7 8">
    <name type="scientific">Cannabis sativa</name>
    <name type="common">Hemp</name>
    <name type="synonym">Marijuana</name>
    <dbReference type="NCBI Taxonomy" id="3483"/>
    <lineage>
        <taxon>Eukaryota</taxon>
        <taxon>Viridiplantae</taxon>
        <taxon>Streptophyta</taxon>
        <taxon>Embryophyta</taxon>
        <taxon>Tracheophyta</taxon>
        <taxon>Spermatophyta</taxon>
        <taxon>Magnoliopsida</taxon>
        <taxon>eudicotyledons</taxon>
        <taxon>Gunneridae</taxon>
        <taxon>Pentapetalae</taxon>
        <taxon>rosids</taxon>
        <taxon>fabids</taxon>
        <taxon>Rosales</taxon>
        <taxon>Cannabaceae</taxon>
        <taxon>Cannabis</taxon>
    </lineage>
</organism>
<dbReference type="PROSITE" id="PS50811">
    <property type="entry name" value="WRKY"/>
    <property type="match status" value="1"/>
</dbReference>
<proteinExistence type="predicted"/>
<dbReference type="SUPFAM" id="SSF118290">
    <property type="entry name" value="WRKY DNA-binding domain"/>
    <property type="match status" value="1"/>
</dbReference>
<gene>
    <name evidence="7" type="ORF">G4B88_029500</name>
</gene>
<evidence type="ECO:0000256" key="3">
    <source>
        <dbReference type="ARBA" id="ARBA00023125"/>
    </source>
</evidence>
<dbReference type="InterPro" id="IPR003657">
    <property type="entry name" value="WRKY_dom"/>
</dbReference>
<evidence type="ECO:0000259" key="6">
    <source>
        <dbReference type="PROSITE" id="PS50811"/>
    </source>
</evidence>
<dbReference type="Pfam" id="PF03106">
    <property type="entry name" value="WRKY"/>
    <property type="match status" value="1"/>
</dbReference>
<accession>A0A7J6DUH4</accession>
<evidence type="ECO:0000256" key="5">
    <source>
        <dbReference type="ARBA" id="ARBA00023242"/>
    </source>
</evidence>
<dbReference type="SMART" id="SM00774">
    <property type="entry name" value="WRKY"/>
    <property type="match status" value="1"/>
</dbReference>
<feature type="domain" description="WRKY" evidence="6">
    <location>
        <begin position="185"/>
        <end position="247"/>
    </location>
</feature>
<name>A0A7J6DUH4_CANSA</name>
<dbReference type="GO" id="GO:0043565">
    <property type="term" value="F:sequence-specific DNA binding"/>
    <property type="evidence" value="ECO:0007669"/>
    <property type="project" value="InterPro"/>
</dbReference>
<keyword evidence="4" id="KW-0804">Transcription</keyword>
<protein>
    <recommendedName>
        <fullName evidence="6">WRKY domain-containing protein</fullName>
    </recommendedName>
</protein>
<evidence type="ECO:0000256" key="1">
    <source>
        <dbReference type="ARBA" id="ARBA00004123"/>
    </source>
</evidence>
<evidence type="ECO:0000313" key="8">
    <source>
        <dbReference type="Proteomes" id="UP000583929"/>
    </source>
</evidence>
<dbReference type="InterPro" id="IPR044810">
    <property type="entry name" value="WRKY_plant"/>
</dbReference>
<dbReference type="AlphaFoldDB" id="A0A7J6DUH4"/>
<evidence type="ECO:0000256" key="2">
    <source>
        <dbReference type="ARBA" id="ARBA00023015"/>
    </source>
</evidence>
<comment type="caution">
    <text evidence="7">The sequence shown here is derived from an EMBL/GenBank/DDBJ whole genome shotgun (WGS) entry which is preliminary data.</text>
</comment>
<keyword evidence="2" id="KW-0805">Transcription regulation</keyword>
<dbReference type="InterPro" id="IPR036576">
    <property type="entry name" value="WRKY_dom_sf"/>
</dbReference>
<dbReference type="Proteomes" id="UP000583929">
    <property type="component" value="Unassembled WGS sequence"/>
</dbReference>
<dbReference type="PANTHER" id="PTHR31282">
    <property type="entry name" value="WRKY TRANSCRIPTION FACTOR 21-RELATED"/>
    <property type="match status" value="1"/>
</dbReference>
<evidence type="ECO:0000313" key="7">
    <source>
        <dbReference type="EMBL" id="KAF4349752.1"/>
    </source>
</evidence>
<keyword evidence="3" id="KW-0238">DNA-binding</keyword>
<dbReference type="GO" id="GO:0005634">
    <property type="term" value="C:nucleus"/>
    <property type="evidence" value="ECO:0007669"/>
    <property type="project" value="UniProtKB-SubCell"/>
</dbReference>
<dbReference type="Gene3D" id="2.20.25.80">
    <property type="entry name" value="WRKY domain"/>
    <property type="match status" value="1"/>
</dbReference>
<evidence type="ECO:0000256" key="4">
    <source>
        <dbReference type="ARBA" id="ARBA00023163"/>
    </source>
</evidence>
<sequence length="379" mass="42342">MEEHNKNIVSLVLHGCKLAKEVELNLGDHQRNELANHCDEIAMIFSQAKEWLRRGTTTTTTTTSDDQDHYNNNMLVTQQNSTSIGHSSGSLLLQELLIRPSSTTTSIHHDNNKSMSDIVMRGFAHPQHENRNNISNNMGRNVEILGSSSSSAIYSQRPRKRKDDKEIRIVKMAAPQIGNTEIPPEDNYTWRKYGQKEIMGSKYPRSYYRCTHQKLYQCPAKKQVQRMDDDPLMFEVMYRGSHTCHMSATAPTSILPLVPMSQTQSILIKNNNDQQLQPLITSINTTTTTTASTTSTFPEVPLGRSWLSMECSGGGGSSSSGGGSGSIVHDHFHPVLDLADVMFGSSSSNSMDFLFPTTSIEEDHNNKLLQPDDSENHKN</sequence>
<comment type="subcellular location">
    <subcellularLocation>
        <location evidence="1">Nucleus</location>
    </subcellularLocation>
</comment>
<keyword evidence="5" id="KW-0539">Nucleus</keyword>
<dbReference type="EMBL" id="JAATIQ010000622">
    <property type="protein sequence ID" value="KAF4349752.1"/>
    <property type="molecule type" value="Genomic_DNA"/>
</dbReference>
<dbReference type="GO" id="GO:0003700">
    <property type="term" value="F:DNA-binding transcription factor activity"/>
    <property type="evidence" value="ECO:0007669"/>
    <property type="project" value="InterPro"/>
</dbReference>
<reference evidence="7 8" key="1">
    <citation type="journal article" date="2020" name="bioRxiv">
        <title>Sequence and annotation of 42 cannabis genomes reveals extensive copy number variation in cannabinoid synthesis and pathogen resistance genes.</title>
        <authorList>
            <person name="Mckernan K.J."/>
            <person name="Helbert Y."/>
            <person name="Kane L.T."/>
            <person name="Ebling H."/>
            <person name="Zhang L."/>
            <person name="Liu B."/>
            <person name="Eaton Z."/>
            <person name="Mclaughlin S."/>
            <person name="Kingan S."/>
            <person name="Baybayan P."/>
            <person name="Concepcion G."/>
            <person name="Jordan M."/>
            <person name="Riva A."/>
            <person name="Barbazuk W."/>
            <person name="Harkins T."/>
        </authorList>
    </citation>
    <scope>NUCLEOTIDE SEQUENCE [LARGE SCALE GENOMIC DNA]</scope>
    <source>
        <strain evidence="8">cv. Jamaican Lion 4</strain>
        <tissue evidence="7">Leaf</tissue>
    </source>
</reference>
<keyword evidence="8" id="KW-1185">Reference proteome</keyword>